<dbReference type="EMBL" id="SDMP01000006">
    <property type="protein sequence ID" value="RYR52797.1"/>
    <property type="molecule type" value="Genomic_DNA"/>
</dbReference>
<evidence type="ECO:0000313" key="1">
    <source>
        <dbReference type="EMBL" id="RYR52797.1"/>
    </source>
</evidence>
<proteinExistence type="predicted"/>
<dbReference type="Proteomes" id="UP000289738">
    <property type="component" value="Chromosome A06"/>
</dbReference>
<keyword evidence="2" id="KW-1185">Reference proteome</keyword>
<reference evidence="1 2" key="1">
    <citation type="submission" date="2019-01" db="EMBL/GenBank/DDBJ databases">
        <title>Sequencing of cultivated peanut Arachis hypogaea provides insights into genome evolution and oil improvement.</title>
        <authorList>
            <person name="Chen X."/>
        </authorList>
    </citation>
    <scope>NUCLEOTIDE SEQUENCE [LARGE SCALE GENOMIC DNA]</scope>
    <source>
        <strain evidence="2">cv. Fuhuasheng</strain>
        <tissue evidence="1">Leaves</tissue>
    </source>
</reference>
<organism evidence="1 2">
    <name type="scientific">Arachis hypogaea</name>
    <name type="common">Peanut</name>
    <dbReference type="NCBI Taxonomy" id="3818"/>
    <lineage>
        <taxon>Eukaryota</taxon>
        <taxon>Viridiplantae</taxon>
        <taxon>Streptophyta</taxon>
        <taxon>Embryophyta</taxon>
        <taxon>Tracheophyta</taxon>
        <taxon>Spermatophyta</taxon>
        <taxon>Magnoliopsida</taxon>
        <taxon>eudicotyledons</taxon>
        <taxon>Gunneridae</taxon>
        <taxon>Pentapetalae</taxon>
        <taxon>rosids</taxon>
        <taxon>fabids</taxon>
        <taxon>Fabales</taxon>
        <taxon>Fabaceae</taxon>
        <taxon>Papilionoideae</taxon>
        <taxon>50 kb inversion clade</taxon>
        <taxon>dalbergioids sensu lato</taxon>
        <taxon>Dalbergieae</taxon>
        <taxon>Pterocarpus clade</taxon>
        <taxon>Arachis</taxon>
    </lineage>
</organism>
<sequence>MLDIDAMTQPTFPYHQHPTIHRDRPSMVGMDEFEIGQQFVTKEEVVLTVKNYNIRRGVEYKYHGKCVQFGNRCNWLICVTMWQRKGYWEVRNYNEPHTCLATEISKDHKCISLDEGILVSNPAQTPVQPG</sequence>
<comment type="caution">
    <text evidence="1">The sequence shown here is derived from an EMBL/GenBank/DDBJ whole genome shotgun (WGS) entry which is preliminary data.</text>
</comment>
<protein>
    <recommendedName>
        <fullName evidence="3">Transposase MuDR plant domain-containing protein</fullName>
    </recommendedName>
</protein>
<evidence type="ECO:0008006" key="3">
    <source>
        <dbReference type="Google" id="ProtNLM"/>
    </source>
</evidence>
<dbReference type="AlphaFoldDB" id="A0A445CPE3"/>
<evidence type="ECO:0000313" key="2">
    <source>
        <dbReference type="Proteomes" id="UP000289738"/>
    </source>
</evidence>
<gene>
    <name evidence="1" type="ORF">Ahy_A06g027666</name>
</gene>
<accession>A0A445CPE3</accession>
<name>A0A445CPE3_ARAHY</name>